<keyword evidence="1" id="KW-0732">Signal</keyword>
<organism evidence="2 3">
    <name type="scientific">Saitozyma podzolica</name>
    <dbReference type="NCBI Taxonomy" id="1890683"/>
    <lineage>
        <taxon>Eukaryota</taxon>
        <taxon>Fungi</taxon>
        <taxon>Dikarya</taxon>
        <taxon>Basidiomycota</taxon>
        <taxon>Agaricomycotina</taxon>
        <taxon>Tremellomycetes</taxon>
        <taxon>Tremellales</taxon>
        <taxon>Trimorphomycetaceae</taxon>
        <taxon>Saitozyma</taxon>
    </lineage>
</organism>
<name>A0A427XPF2_9TREE</name>
<dbReference type="OrthoDB" id="10294046at2759"/>
<proteinExistence type="predicted"/>
<reference evidence="2 3" key="1">
    <citation type="submission" date="2018-11" db="EMBL/GenBank/DDBJ databases">
        <title>Genome sequence of Saitozyma podzolica DSM 27192.</title>
        <authorList>
            <person name="Aliyu H."/>
            <person name="Gorte O."/>
            <person name="Ochsenreither K."/>
        </authorList>
    </citation>
    <scope>NUCLEOTIDE SEQUENCE [LARGE SCALE GENOMIC DNA]</scope>
    <source>
        <strain evidence="2 3">DSM 27192</strain>
    </source>
</reference>
<sequence>MLRSLLTAVLLGVLLPVTMAAGVAPSASASASAKPVCFWACPISQDNNNFVFKFGNTTKTADYECNYVKSSKKTESINCFYSPITGRLDKVVSDMSCTFDPAPLGCCGVGCNKGDTTGKFFQQITPARKSRRQREKIRALQYRPQRHD</sequence>
<dbReference type="Proteomes" id="UP000279259">
    <property type="component" value="Unassembled WGS sequence"/>
</dbReference>
<gene>
    <name evidence="2" type="ORF">EHS25_007052</name>
</gene>
<feature type="signal peptide" evidence="1">
    <location>
        <begin position="1"/>
        <end position="20"/>
    </location>
</feature>
<accession>A0A427XPF2</accession>
<evidence type="ECO:0000313" key="2">
    <source>
        <dbReference type="EMBL" id="RSH80717.1"/>
    </source>
</evidence>
<dbReference type="EMBL" id="RSCD01000033">
    <property type="protein sequence ID" value="RSH80717.1"/>
    <property type="molecule type" value="Genomic_DNA"/>
</dbReference>
<dbReference type="AlphaFoldDB" id="A0A427XPF2"/>
<keyword evidence="3" id="KW-1185">Reference proteome</keyword>
<evidence type="ECO:0000313" key="3">
    <source>
        <dbReference type="Proteomes" id="UP000279259"/>
    </source>
</evidence>
<protein>
    <submittedName>
        <fullName evidence="2">Uncharacterized protein</fullName>
    </submittedName>
</protein>
<evidence type="ECO:0000256" key="1">
    <source>
        <dbReference type="SAM" id="SignalP"/>
    </source>
</evidence>
<feature type="chain" id="PRO_5018997718" evidence="1">
    <location>
        <begin position="21"/>
        <end position="148"/>
    </location>
</feature>
<comment type="caution">
    <text evidence="2">The sequence shown here is derived from an EMBL/GenBank/DDBJ whole genome shotgun (WGS) entry which is preliminary data.</text>
</comment>